<dbReference type="KEGG" id="msu:MS1040"/>
<dbReference type="AlphaFoldDB" id="Q65TR3"/>
<keyword evidence="1" id="KW-0812">Transmembrane</keyword>
<feature type="transmembrane region" description="Helical" evidence="1">
    <location>
        <begin position="16"/>
        <end position="37"/>
    </location>
</feature>
<keyword evidence="1" id="KW-0472">Membrane</keyword>
<evidence type="ECO:0000313" key="3">
    <source>
        <dbReference type="Proteomes" id="UP000000607"/>
    </source>
</evidence>
<dbReference type="STRING" id="221988.MS1040"/>
<name>Q65TR3_MANSM</name>
<proteinExistence type="predicted"/>
<accession>Q65TR3</accession>
<dbReference type="HOGENOM" id="CLU_1738304_0_0_6"/>
<keyword evidence="3" id="KW-1185">Reference proteome</keyword>
<dbReference type="Proteomes" id="UP000000607">
    <property type="component" value="Chromosome"/>
</dbReference>
<keyword evidence="1" id="KW-1133">Transmembrane helix</keyword>
<evidence type="ECO:0000256" key="1">
    <source>
        <dbReference type="SAM" id="Phobius"/>
    </source>
</evidence>
<gene>
    <name evidence="2" type="ordered locus">MS1040</name>
</gene>
<evidence type="ECO:0000313" key="2">
    <source>
        <dbReference type="EMBL" id="AAU37647.1"/>
    </source>
</evidence>
<reference evidence="2 3" key="1">
    <citation type="journal article" date="2004" name="Nat. Biotechnol.">
        <title>The genome sequence of the capnophilic rumen bacterium Mannheimia succiniciproducens.</title>
        <authorList>
            <person name="Hong S.H."/>
            <person name="Kim J.S."/>
            <person name="Lee S.Y."/>
            <person name="In Y.H."/>
            <person name="Choi S.S."/>
            <person name="Rih J.-K."/>
            <person name="Kim C.H."/>
            <person name="Jeong H."/>
            <person name="Hur C.G."/>
            <person name="Kim J.J."/>
        </authorList>
    </citation>
    <scope>NUCLEOTIDE SEQUENCE [LARGE SCALE GENOMIC DNA]</scope>
    <source>
        <strain evidence="3">KCTC 0769BP / MBEL55E</strain>
    </source>
</reference>
<dbReference type="eggNOG" id="ENOG5031K7R">
    <property type="taxonomic scope" value="Bacteria"/>
</dbReference>
<organism evidence="2 3">
    <name type="scientific">Mannheimia succiniciproducens (strain KCTC 0769BP / MBEL55E)</name>
    <dbReference type="NCBI Taxonomy" id="221988"/>
    <lineage>
        <taxon>Bacteria</taxon>
        <taxon>Pseudomonadati</taxon>
        <taxon>Pseudomonadota</taxon>
        <taxon>Gammaproteobacteria</taxon>
        <taxon>Pasteurellales</taxon>
        <taxon>Pasteurellaceae</taxon>
        <taxon>Basfia</taxon>
    </lineage>
</organism>
<protein>
    <submittedName>
        <fullName evidence="2">Uncharacterized protein</fullName>
    </submittedName>
</protein>
<sequence length="150" mass="17484">MRLFFMNFQEGKMNKIIKFSVVLIILLFLGFWFYTIYMTKLTGCSMKSGDGFFQDRLICDNQEIVPTGYLSSTLLEPKLIARGVTIYQENGKACYTDEQKFYIYNIEDKTTQVLNLEEFIKINAVSFKLPSEFYTLPADYLKDYANNCAK</sequence>
<dbReference type="EMBL" id="AE016827">
    <property type="protein sequence ID" value="AAU37647.1"/>
    <property type="molecule type" value="Genomic_DNA"/>
</dbReference>